<accession>U4L5T6</accession>
<feature type="region of interest" description="Disordered" evidence="1">
    <location>
        <begin position="275"/>
        <end position="310"/>
    </location>
</feature>
<dbReference type="EMBL" id="HF935630">
    <property type="protein sequence ID" value="CCX11662.2"/>
    <property type="molecule type" value="Genomic_DNA"/>
</dbReference>
<protein>
    <recommendedName>
        <fullName evidence="4">F-box domain-containing protein</fullName>
    </recommendedName>
</protein>
<feature type="compositionally biased region" description="Basic and acidic residues" evidence="1">
    <location>
        <begin position="365"/>
        <end position="378"/>
    </location>
</feature>
<organism evidence="2 3">
    <name type="scientific">Pyronema omphalodes (strain CBS 100304)</name>
    <name type="common">Pyronema confluens</name>
    <dbReference type="NCBI Taxonomy" id="1076935"/>
    <lineage>
        <taxon>Eukaryota</taxon>
        <taxon>Fungi</taxon>
        <taxon>Dikarya</taxon>
        <taxon>Ascomycota</taxon>
        <taxon>Pezizomycotina</taxon>
        <taxon>Pezizomycetes</taxon>
        <taxon>Pezizales</taxon>
        <taxon>Pyronemataceae</taxon>
        <taxon>Pyronema</taxon>
    </lineage>
</organism>
<evidence type="ECO:0008006" key="4">
    <source>
        <dbReference type="Google" id="ProtNLM"/>
    </source>
</evidence>
<sequence length="378" mass="42404">MKGPTVNVLRLADFPPSPAKPPPQKPGLLSLSLKEITRVLDFLPLSSILLLNRVSRRFRDLVNNTRQKDLFLIGPPEQDGDNANTTVPEPITRIHPIFSTLYFCPGNLVTAIRTGSHNGPFLDNQKQAKSSFATKPAVRKLTLRIIGGKGGKIWDGHVVIKKQTGITVHDLMKKLTTFLDQEADPMESFGDWFGEEYCKRTNTNPNWLMRNREFLNEKELFPRFWTVNPNNRNEIVCDYHLSSCIHQNQPQEAIEEIGSSTGAFTELAHMVGASTKEQETSNSIKDANANPYNNPSGNLISSNGKPNQPEKDEWQIAAHVEDTTVPFGDAEAEEEAHAAEWRARPIPGQWGKWKGSVDSSAAKNDWMEHMKTQRKGEN</sequence>
<dbReference type="SUPFAM" id="SSF81383">
    <property type="entry name" value="F-box domain"/>
    <property type="match status" value="1"/>
</dbReference>
<keyword evidence="3" id="KW-1185">Reference proteome</keyword>
<feature type="compositionally biased region" description="Polar residues" evidence="1">
    <location>
        <begin position="280"/>
        <end position="306"/>
    </location>
</feature>
<dbReference type="InterPro" id="IPR036047">
    <property type="entry name" value="F-box-like_dom_sf"/>
</dbReference>
<dbReference type="AlphaFoldDB" id="U4L5T6"/>
<dbReference type="Proteomes" id="UP000018144">
    <property type="component" value="Unassembled WGS sequence"/>
</dbReference>
<evidence type="ECO:0000313" key="3">
    <source>
        <dbReference type="Proteomes" id="UP000018144"/>
    </source>
</evidence>
<reference evidence="2 3" key="1">
    <citation type="journal article" date="2013" name="PLoS Genet.">
        <title>The genome and development-dependent transcriptomes of Pyronema confluens: a window into fungal evolution.</title>
        <authorList>
            <person name="Traeger S."/>
            <person name="Altegoer F."/>
            <person name="Freitag M."/>
            <person name="Gabaldon T."/>
            <person name="Kempken F."/>
            <person name="Kumar A."/>
            <person name="Marcet-Houben M."/>
            <person name="Poggeler S."/>
            <person name="Stajich J.E."/>
            <person name="Nowrousian M."/>
        </authorList>
    </citation>
    <scope>NUCLEOTIDE SEQUENCE [LARGE SCALE GENOMIC DNA]</scope>
    <source>
        <strain evidence="3">CBS 100304</strain>
        <tissue evidence="2">Vegetative mycelium</tissue>
    </source>
</reference>
<evidence type="ECO:0000313" key="2">
    <source>
        <dbReference type="EMBL" id="CCX11662.2"/>
    </source>
</evidence>
<gene>
    <name evidence="2" type="ORF">PCON_11256</name>
</gene>
<proteinExistence type="predicted"/>
<name>U4L5T6_PYROM</name>
<feature type="region of interest" description="Disordered" evidence="1">
    <location>
        <begin position="335"/>
        <end position="378"/>
    </location>
</feature>
<dbReference type="OrthoDB" id="5397774at2759"/>
<evidence type="ECO:0000256" key="1">
    <source>
        <dbReference type="SAM" id="MobiDB-lite"/>
    </source>
</evidence>